<evidence type="ECO:0000256" key="1">
    <source>
        <dbReference type="SAM" id="Phobius"/>
    </source>
</evidence>
<evidence type="ECO:0000313" key="2">
    <source>
        <dbReference type="EMBL" id="OPJ60313.1"/>
    </source>
</evidence>
<keyword evidence="3" id="KW-1185">Reference proteome</keyword>
<organism evidence="2 3">
    <name type="scientific">Clostridium oryzae</name>
    <dbReference type="NCBI Taxonomy" id="1450648"/>
    <lineage>
        <taxon>Bacteria</taxon>
        <taxon>Bacillati</taxon>
        <taxon>Bacillota</taxon>
        <taxon>Clostridia</taxon>
        <taxon>Eubacteriales</taxon>
        <taxon>Clostridiaceae</taxon>
        <taxon>Clostridium</taxon>
    </lineage>
</organism>
<accession>A0A1V4IK81</accession>
<sequence>MSTDERLVVYTVFGMIVLAIVFFWSIRDKKK</sequence>
<keyword evidence="1" id="KW-0472">Membrane</keyword>
<feature type="transmembrane region" description="Helical" evidence="1">
    <location>
        <begin position="7"/>
        <end position="26"/>
    </location>
</feature>
<dbReference type="EMBL" id="MZGV01000033">
    <property type="protein sequence ID" value="OPJ60313.1"/>
    <property type="molecule type" value="Genomic_DNA"/>
</dbReference>
<dbReference type="AlphaFoldDB" id="A0A1V4IK81"/>
<keyword evidence="1" id="KW-0812">Transmembrane</keyword>
<dbReference type="STRING" id="1450648.CLORY_28880"/>
<protein>
    <submittedName>
        <fullName evidence="2">Uncharacterized protein</fullName>
    </submittedName>
</protein>
<evidence type="ECO:0000313" key="3">
    <source>
        <dbReference type="Proteomes" id="UP000190080"/>
    </source>
</evidence>
<name>A0A1V4IK81_9CLOT</name>
<gene>
    <name evidence="2" type="ORF">CLORY_28880</name>
</gene>
<proteinExistence type="predicted"/>
<dbReference type="Proteomes" id="UP000190080">
    <property type="component" value="Unassembled WGS sequence"/>
</dbReference>
<reference evidence="2 3" key="1">
    <citation type="submission" date="2017-03" db="EMBL/GenBank/DDBJ databases">
        <title>Genome sequence of Clostridium oryzae DSM 28571.</title>
        <authorList>
            <person name="Poehlein A."/>
            <person name="Daniel R."/>
        </authorList>
    </citation>
    <scope>NUCLEOTIDE SEQUENCE [LARGE SCALE GENOMIC DNA]</scope>
    <source>
        <strain evidence="2 3">DSM 28571</strain>
    </source>
</reference>
<keyword evidence="1" id="KW-1133">Transmembrane helix</keyword>
<comment type="caution">
    <text evidence="2">The sequence shown here is derived from an EMBL/GenBank/DDBJ whole genome shotgun (WGS) entry which is preliminary data.</text>
</comment>